<dbReference type="InterPro" id="IPR036736">
    <property type="entry name" value="ACP-like_sf"/>
</dbReference>
<dbReference type="Proteomes" id="UP000094795">
    <property type="component" value="Unassembled WGS sequence"/>
</dbReference>
<dbReference type="PROSITE" id="PS50075">
    <property type="entry name" value="CARRIER"/>
    <property type="match status" value="1"/>
</dbReference>
<dbReference type="STRING" id="1480615.AWJ14_14240"/>
<dbReference type="OrthoDB" id="9806381at2"/>
<dbReference type="RefSeq" id="WP_066178906.1">
    <property type="nucleotide sequence ID" value="NZ_LQZT01000014.1"/>
</dbReference>
<dbReference type="AlphaFoldDB" id="A0A1C1YVH9"/>
<organism evidence="2 3">
    <name type="scientific">Hoeflea olei</name>
    <dbReference type="NCBI Taxonomy" id="1480615"/>
    <lineage>
        <taxon>Bacteria</taxon>
        <taxon>Pseudomonadati</taxon>
        <taxon>Pseudomonadota</taxon>
        <taxon>Alphaproteobacteria</taxon>
        <taxon>Hyphomicrobiales</taxon>
        <taxon>Rhizobiaceae</taxon>
        <taxon>Hoeflea</taxon>
    </lineage>
</organism>
<evidence type="ECO:0000259" key="1">
    <source>
        <dbReference type="PROSITE" id="PS50075"/>
    </source>
</evidence>
<protein>
    <submittedName>
        <fullName evidence="2">Nodulation protein NodF</fullName>
    </submittedName>
</protein>
<proteinExistence type="predicted"/>
<name>A0A1C1YVH9_9HYPH</name>
<dbReference type="Gene3D" id="1.10.1200.10">
    <property type="entry name" value="ACP-like"/>
    <property type="match status" value="1"/>
</dbReference>
<accession>A0A1C1YVH9</accession>
<keyword evidence="3" id="KW-1185">Reference proteome</keyword>
<reference evidence="2 3" key="1">
    <citation type="submission" date="2015-12" db="EMBL/GenBank/DDBJ databases">
        <authorList>
            <person name="Shamseldin A."/>
            <person name="Moawad H."/>
            <person name="Abd El-Rahim W.M."/>
            <person name="Sadowsky M.J."/>
        </authorList>
    </citation>
    <scope>NUCLEOTIDE SEQUENCE [LARGE SCALE GENOMIC DNA]</scope>
    <source>
        <strain evidence="2 3">JC234</strain>
    </source>
</reference>
<feature type="domain" description="Carrier" evidence="1">
    <location>
        <begin position="1"/>
        <end position="80"/>
    </location>
</feature>
<dbReference type="InterPro" id="IPR009081">
    <property type="entry name" value="PP-bd_ACP"/>
</dbReference>
<evidence type="ECO:0000313" key="2">
    <source>
        <dbReference type="EMBL" id="OCW57459.1"/>
    </source>
</evidence>
<evidence type="ECO:0000313" key="3">
    <source>
        <dbReference type="Proteomes" id="UP000094795"/>
    </source>
</evidence>
<comment type="caution">
    <text evidence="2">The sequence shown here is derived from an EMBL/GenBank/DDBJ whole genome shotgun (WGS) entry which is preliminary data.</text>
</comment>
<sequence length="84" mass="9226">MADDIESSTIALIASAGEIEADQITRDTELAELEIDSLALTEIVMDIEDKYDIEIDLNTAEAWESLKTVGDMIDMVKTLIAAQH</sequence>
<dbReference type="Pfam" id="PF00550">
    <property type="entry name" value="PP-binding"/>
    <property type="match status" value="1"/>
</dbReference>
<dbReference type="SUPFAM" id="SSF47336">
    <property type="entry name" value="ACP-like"/>
    <property type="match status" value="1"/>
</dbReference>
<dbReference type="EMBL" id="LQZT01000014">
    <property type="protein sequence ID" value="OCW57459.1"/>
    <property type="molecule type" value="Genomic_DNA"/>
</dbReference>
<gene>
    <name evidence="2" type="ORF">AWJ14_14240</name>
</gene>